<comment type="caution">
    <text evidence="2">The sequence shown here is derived from an EMBL/GenBank/DDBJ whole genome shotgun (WGS) entry which is preliminary data.</text>
</comment>
<dbReference type="RefSeq" id="WP_378140147.1">
    <property type="nucleotide sequence ID" value="NZ_JBHSEF010000009.1"/>
</dbReference>
<evidence type="ECO:0000313" key="3">
    <source>
        <dbReference type="Proteomes" id="UP001595733"/>
    </source>
</evidence>
<dbReference type="Proteomes" id="UP001595733">
    <property type="component" value="Unassembled WGS sequence"/>
</dbReference>
<dbReference type="EMBL" id="JBHSEF010000009">
    <property type="protein sequence ID" value="MFC4354095.1"/>
    <property type="molecule type" value="Genomic_DNA"/>
</dbReference>
<dbReference type="PROSITE" id="PS51257">
    <property type="entry name" value="PROKAR_LIPOPROTEIN"/>
    <property type="match status" value="1"/>
</dbReference>
<organism evidence="2 3">
    <name type="scientific">Chryseomicrobium palamuruense</name>
    <dbReference type="NCBI Taxonomy" id="682973"/>
    <lineage>
        <taxon>Bacteria</taxon>
        <taxon>Bacillati</taxon>
        <taxon>Bacillota</taxon>
        <taxon>Bacilli</taxon>
        <taxon>Bacillales</taxon>
        <taxon>Caryophanaceae</taxon>
        <taxon>Chryseomicrobium</taxon>
    </lineage>
</organism>
<sequence>MKKYAWLLAASLLLAACTDESQPVEEETPVTSDQVEDTETTDDAEAAAEDKEEEDAASEETTEELSWDEQILSEEGKNQLLSGQVLGTNLEIGSSLADVEAELGTPDTEDFLAGAPLKSYGNIHIAHLMDEEEVVAFHLSFDEPVAIENIHEAWGEPTEIEPMEIDDIIEAHTYQGDGYVASFTLTSGSPDEVHSVHISKTNE</sequence>
<evidence type="ECO:0008006" key="4">
    <source>
        <dbReference type="Google" id="ProtNLM"/>
    </source>
</evidence>
<proteinExistence type="predicted"/>
<feature type="compositionally biased region" description="Acidic residues" evidence="1">
    <location>
        <begin position="22"/>
        <end position="67"/>
    </location>
</feature>
<reference evidence="3" key="1">
    <citation type="journal article" date="2019" name="Int. J. Syst. Evol. Microbiol.">
        <title>The Global Catalogue of Microorganisms (GCM) 10K type strain sequencing project: providing services to taxonomists for standard genome sequencing and annotation.</title>
        <authorList>
            <consortium name="The Broad Institute Genomics Platform"/>
            <consortium name="The Broad Institute Genome Sequencing Center for Infectious Disease"/>
            <person name="Wu L."/>
            <person name="Ma J."/>
        </authorList>
    </citation>
    <scope>NUCLEOTIDE SEQUENCE [LARGE SCALE GENOMIC DNA]</scope>
    <source>
        <strain evidence="3">CCUG 50353</strain>
    </source>
</reference>
<protein>
    <recommendedName>
        <fullName evidence="4">Lipoprotein</fullName>
    </recommendedName>
</protein>
<accession>A0ABV8US64</accession>
<keyword evidence="3" id="KW-1185">Reference proteome</keyword>
<name>A0ABV8US64_9BACL</name>
<gene>
    <name evidence="2" type="ORF">ACFO0S_03300</name>
</gene>
<feature type="region of interest" description="Disordered" evidence="1">
    <location>
        <begin position="18"/>
        <end position="67"/>
    </location>
</feature>
<evidence type="ECO:0000256" key="1">
    <source>
        <dbReference type="SAM" id="MobiDB-lite"/>
    </source>
</evidence>
<evidence type="ECO:0000313" key="2">
    <source>
        <dbReference type="EMBL" id="MFC4354095.1"/>
    </source>
</evidence>